<dbReference type="InterPro" id="IPR017853">
    <property type="entry name" value="GH"/>
</dbReference>
<sequence length="416" mass="43377">MTPVLSRRTRGRTGRALRALATVVAAATVAAGGALAAAPATAAPAPAVAAPAAASAGSTQWLTGYWHNFDNGSVTMRLSEIPQAYNLVAIAFADNLTGTPGGITFNLSSAELGGYTEAQFKADVATIRSQGRKVVLSVGGEKGNVIVSNATEAKNFADTAYGLMQEYGFDGVDIDLEHGINATYMSSALHQLSAKAGPSLILTMAPQTIDYQATSMGYYQLTLAIKDILTIVNTQYYNSGSMMGCNQQVYSQGTVDFLTALSCIQLEMGLRPDQVGIGVPAVQKAAGGGYQPLANVVKAVDCLEVGTGCGAFKPATPYGKIGGVMTWSINWDKTNSYQVASVIGSRLASGPTTPTDPTDPTDPGTCTAPAWSASAVYTGGNRVSHQGRAYEAKWWTTNENPTQSGQWGVWKDLGVC</sequence>
<dbReference type="InterPro" id="IPR001579">
    <property type="entry name" value="Glyco_hydro_18_chit_AS"/>
</dbReference>
<dbReference type="InterPro" id="IPR036573">
    <property type="entry name" value="CBM_sf_5/12"/>
</dbReference>
<dbReference type="RefSeq" id="WP_218027023.1">
    <property type="nucleotide sequence ID" value="NZ_BJNZ01000004.1"/>
</dbReference>
<protein>
    <recommendedName>
        <fullName evidence="1">chitinase</fullName>
        <ecNumber evidence="1">3.2.1.14</ecNumber>
    </recommendedName>
</protein>
<dbReference type="GO" id="GO:0008843">
    <property type="term" value="F:endochitinase activity"/>
    <property type="evidence" value="ECO:0007669"/>
    <property type="project" value="UniProtKB-EC"/>
</dbReference>
<dbReference type="SMART" id="SM00636">
    <property type="entry name" value="Glyco_18"/>
    <property type="match status" value="1"/>
</dbReference>
<reference evidence="9 10" key="1">
    <citation type="submission" date="2019-06" db="EMBL/GenBank/DDBJ databases">
        <title>Whole genome shotgun sequence of Cellulosimicrobium cellulans NBRC 15516.</title>
        <authorList>
            <person name="Hosoyama A."/>
            <person name="Uohara A."/>
            <person name="Ohji S."/>
            <person name="Ichikawa N."/>
        </authorList>
    </citation>
    <scope>NUCLEOTIDE SEQUENCE [LARGE SCALE GENOMIC DNA]</scope>
    <source>
        <strain evidence="9 10">NBRC 15516</strain>
    </source>
</reference>
<organism evidence="9 10">
    <name type="scientific">Cellulosimicrobium cellulans</name>
    <name type="common">Arthrobacter luteus</name>
    <dbReference type="NCBI Taxonomy" id="1710"/>
    <lineage>
        <taxon>Bacteria</taxon>
        <taxon>Bacillati</taxon>
        <taxon>Actinomycetota</taxon>
        <taxon>Actinomycetes</taxon>
        <taxon>Micrococcales</taxon>
        <taxon>Promicromonosporaceae</taxon>
        <taxon>Cellulosimicrobium</taxon>
    </lineage>
</organism>
<dbReference type="InterPro" id="IPR003610">
    <property type="entry name" value="CBM5/12"/>
</dbReference>
<dbReference type="Gene3D" id="2.10.10.20">
    <property type="entry name" value="Carbohydrate-binding module superfamily 5/12"/>
    <property type="match status" value="1"/>
</dbReference>
<evidence type="ECO:0000256" key="3">
    <source>
        <dbReference type="ARBA" id="ARBA00023277"/>
    </source>
</evidence>
<evidence type="ECO:0000313" key="10">
    <source>
        <dbReference type="Proteomes" id="UP000316659"/>
    </source>
</evidence>
<proteinExistence type="inferred from homology"/>
<gene>
    <name evidence="9" type="ORF">CCE02nite_08560</name>
</gene>
<dbReference type="SUPFAM" id="SSF51445">
    <property type="entry name" value="(Trans)glycosidases"/>
    <property type="match status" value="1"/>
</dbReference>
<dbReference type="Pfam" id="PF02839">
    <property type="entry name" value="CBM_5_12"/>
    <property type="match status" value="1"/>
</dbReference>
<dbReference type="SMART" id="SM00495">
    <property type="entry name" value="ChtBD3"/>
    <property type="match status" value="1"/>
</dbReference>
<feature type="signal peptide" evidence="7">
    <location>
        <begin position="1"/>
        <end position="36"/>
    </location>
</feature>
<dbReference type="AlphaFoldDB" id="A0A4Y4DW43"/>
<evidence type="ECO:0000259" key="8">
    <source>
        <dbReference type="PROSITE" id="PS51910"/>
    </source>
</evidence>
<dbReference type="EMBL" id="BJNZ01000004">
    <property type="protein sequence ID" value="GED08857.1"/>
    <property type="molecule type" value="Genomic_DNA"/>
</dbReference>
<dbReference type="GO" id="GO:0030246">
    <property type="term" value="F:carbohydrate binding"/>
    <property type="evidence" value="ECO:0007669"/>
    <property type="project" value="InterPro"/>
</dbReference>
<accession>A0A4Y4DW43</accession>
<dbReference type="PANTHER" id="PTHR45708">
    <property type="entry name" value="ENDOCHITINASE"/>
    <property type="match status" value="1"/>
</dbReference>
<dbReference type="InterPro" id="IPR011583">
    <property type="entry name" value="Chitinase_II/V-like_cat"/>
</dbReference>
<evidence type="ECO:0000256" key="7">
    <source>
        <dbReference type="SAM" id="SignalP"/>
    </source>
</evidence>
<dbReference type="Proteomes" id="UP000316659">
    <property type="component" value="Unassembled WGS sequence"/>
</dbReference>
<comment type="similarity">
    <text evidence="6">Belongs to the glycosyl hydrolase 18 family.</text>
</comment>
<dbReference type="CDD" id="cd12215">
    <property type="entry name" value="ChiC_BD"/>
    <property type="match status" value="1"/>
</dbReference>
<name>A0A4Y4DW43_CELCE</name>
<feature type="chain" id="PRO_5021299136" description="chitinase" evidence="7">
    <location>
        <begin position="37"/>
        <end position="416"/>
    </location>
</feature>
<dbReference type="PROSITE" id="PS01095">
    <property type="entry name" value="GH18_1"/>
    <property type="match status" value="1"/>
</dbReference>
<dbReference type="SUPFAM" id="SSF51055">
    <property type="entry name" value="Carbohydrate binding domain"/>
    <property type="match status" value="1"/>
</dbReference>
<keyword evidence="3" id="KW-0119">Carbohydrate metabolism</keyword>
<dbReference type="GO" id="GO:0005975">
    <property type="term" value="P:carbohydrate metabolic process"/>
    <property type="evidence" value="ECO:0007669"/>
    <property type="project" value="InterPro"/>
</dbReference>
<keyword evidence="4 5" id="KW-0326">Glycosidase</keyword>
<dbReference type="Gene3D" id="3.20.20.80">
    <property type="entry name" value="Glycosidases"/>
    <property type="match status" value="1"/>
</dbReference>
<evidence type="ECO:0000313" key="9">
    <source>
        <dbReference type="EMBL" id="GED08857.1"/>
    </source>
</evidence>
<dbReference type="Pfam" id="PF00704">
    <property type="entry name" value="Glyco_hydro_18"/>
    <property type="match status" value="1"/>
</dbReference>
<dbReference type="CDD" id="cd02871">
    <property type="entry name" value="GH18_chitinase_D-like"/>
    <property type="match status" value="1"/>
</dbReference>
<evidence type="ECO:0000256" key="1">
    <source>
        <dbReference type="ARBA" id="ARBA00012729"/>
    </source>
</evidence>
<dbReference type="PANTHER" id="PTHR45708:SF49">
    <property type="entry name" value="ENDOCHITINASE"/>
    <property type="match status" value="1"/>
</dbReference>
<dbReference type="InterPro" id="IPR001223">
    <property type="entry name" value="Glyco_hydro18_cat"/>
</dbReference>
<evidence type="ECO:0000256" key="4">
    <source>
        <dbReference type="ARBA" id="ARBA00023295"/>
    </source>
</evidence>
<evidence type="ECO:0000256" key="6">
    <source>
        <dbReference type="RuleBase" id="RU004453"/>
    </source>
</evidence>
<dbReference type="GO" id="GO:0008061">
    <property type="term" value="F:chitin binding"/>
    <property type="evidence" value="ECO:0007669"/>
    <property type="project" value="InterPro"/>
</dbReference>
<keyword evidence="7" id="KW-0732">Signal</keyword>
<dbReference type="InterPro" id="IPR050542">
    <property type="entry name" value="Glycosyl_Hydrlase18_Chitinase"/>
</dbReference>
<evidence type="ECO:0000256" key="2">
    <source>
        <dbReference type="ARBA" id="ARBA00022801"/>
    </source>
</evidence>
<dbReference type="GO" id="GO:0005576">
    <property type="term" value="C:extracellular region"/>
    <property type="evidence" value="ECO:0007669"/>
    <property type="project" value="InterPro"/>
</dbReference>
<keyword evidence="2 5" id="KW-0378">Hydrolase</keyword>
<dbReference type="PROSITE" id="PS51910">
    <property type="entry name" value="GH18_2"/>
    <property type="match status" value="1"/>
</dbReference>
<feature type="domain" description="GH18" evidence="8">
    <location>
        <begin position="60"/>
        <end position="350"/>
    </location>
</feature>
<evidence type="ECO:0000256" key="5">
    <source>
        <dbReference type="RuleBase" id="RU000489"/>
    </source>
</evidence>
<dbReference type="EC" id="3.2.1.14" evidence="1"/>
<comment type="caution">
    <text evidence="9">The sequence shown here is derived from an EMBL/GenBank/DDBJ whole genome shotgun (WGS) entry which is preliminary data.</text>
</comment>